<accession>A0A2T0VTG3</accession>
<comment type="pathway">
    <text evidence="1">Cell wall biogenesis; peptidoglycan biosynthesis.</text>
</comment>
<feature type="domain" description="L,D-TPase catalytic" evidence="9">
    <location>
        <begin position="297"/>
        <end position="459"/>
    </location>
</feature>
<dbReference type="InterPro" id="IPR036366">
    <property type="entry name" value="PGBDSf"/>
</dbReference>
<evidence type="ECO:0000259" key="8">
    <source>
        <dbReference type="Pfam" id="PF01471"/>
    </source>
</evidence>
<evidence type="ECO:0000256" key="1">
    <source>
        <dbReference type="ARBA" id="ARBA00004752"/>
    </source>
</evidence>
<dbReference type="GO" id="GO:0009252">
    <property type="term" value="P:peptidoglycan biosynthetic process"/>
    <property type="evidence" value="ECO:0007669"/>
    <property type="project" value="UniProtKB-UniPathway"/>
</dbReference>
<feature type="domain" description="L,D-transpeptidase scaffold" evidence="10">
    <location>
        <begin position="52"/>
        <end position="185"/>
    </location>
</feature>
<dbReference type="Proteomes" id="UP000238007">
    <property type="component" value="Unassembled WGS sequence"/>
</dbReference>
<dbReference type="InterPro" id="IPR045380">
    <property type="entry name" value="LD_TPept_scaffold_dom"/>
</dbReference>
<dbReference type="Gene3D" id="1.10.101.10">
    <property type="entry name" value="PGBD-like superfamily/PGBD"/>
    <property type="match status" value="1"/>
</dbReference>
<organism evidence="11 12">
    <name type="scientific">Yoonia maritima</name>
    <dbReference type="NCBI Taxonomy" id="1435347"/>
    <lineage>
        <taxon>Bacteria</taxon>
        <taxon>Pseudomonadati</taxon>
        <taxon>Pseudomonadota</taxon>
        <taxon>Alphaproteobacteria</taxon>
        <taxon>Rhodobacterales</taxon>
        <taxon>Paracoccaceae</taxon>
        <taxon>Yoonia</taxon>
    </lineage>
</organism>
<dbReference type="CDD" id="cd16913">
    <property type="entry name" value="YkuD_like"/>
    <property type="match status" value="1"/>
</dbReference>
<protein>
    <submittedName>
        <fullName evidence="11">Murein L,D-transpeptidase YcbB/YkuD</fullName>
    </submittedName>
</protein>
<dbReference type="PANTHER" id="PTHR41533">
    <property type="entry name" value="L,D-TRANSPEPTIDASE HI_1667-RELATED"/>
    <property type="match status" value="1"/>
</dbReference>
<dbReference type="PANTHER" id="PTHR41533:SF2">
    <property type="entry name" value="BLR7131 PROTEIN"/>
    <property type="match status" value="1"/>
</dbReference>
<sequence>MLMKSMPFSAITARVWLFMSAIAVMLFAAPIAQAQVTDFRQAVAQAAASDDDIAAFYRERNYEGIWSTSGDRRRRNALMAAFASAGDHGLSSARYDPQPLMARLQSASTASEQGNVEVELTRMFLQYARDVQTGILVPSRVDSNIHRQVPYRSRLATARAFVQSNPDSFLRALPPSSPEYTRLMREKIAMERLLAAGGWGPTVPGGKLEAGSSGNSVVALRNRLIAMGFLERTNTQTYDAAIVAAVQRFQQAHGLAIDGTAGQGTLREINVAPETRLQSIIVAMERERWNNRPRGTRHIWVNLTDFTAKIVDNDVVTFETRSVIGANHRDRVSPEFSDVMEFMVINPSWYVPRSIITKEYLPQLQQNPNAVSQLQITDSRGRTVNRGAVDFTQYTEANFPFSMRQPPSRGNALGLVKFMFPNRYNIYLHDTPSKSLFGRETRAFSHGCIRLADPFDFAYALLARQVSNPEEFFQSRLRTGTEQRVNLNDPVPVHLVYRTAFTKPEGHMQYRRDVYGRDARIWNALSREGVAVRAVRG</sequence>
<keyword evidence="4" id="KW-0133">Cell shape</keyword>
<keyword evidence="6" id="KW-0961">Cell wall biogenesis/degradation</keyword>
<evidence type="ECO:0000256" key="6">
    <source>
        <dbReference type="ARBA" id="ARBA00023316"/>
    </source>
</evidence>
<dbReference type="InterPro" id="IPR005490">
    <property type="entry name" value="LD_TPept_cat_dom"/>
</dbReference>
<proteinExistence type="inferred from homology"/>
<keyword evidence="3" id="KW-0808">Transferase</keyword>
<dbReference type="Pfam" id="PF03734">
    <property type="entry name" value="YkuD"/>
    <property type="match status" value="1"/>
</dbReference>
<evidence type="ECO:0000256" key="2">
    <source>
        <dbReference type="ARBA" id="ARBA00005992"/>
    </source>
</evidence>
<evidence type="ECO:0000256" key="3">
    <source>
        <dbReference type="ARBA" id="ARBA00022679"/>
    </source>
</evidence>
<dbReference type="GO" id="GO:0004180">
    <property type="term" value="F:carboxypeptidase activity"/>
    <property type="evidence" value="ECO:0007669"/>
    <property type="project" value="UniProtKB-ARBA"/>
</dbReference>
<dbReference type="InterPro" id="IPR052905">
    <property type="entry name" value="LD-transpeptidase_YkuD-like"/>
</dbReference>
<dbReference type="SUPFAM" id="SSF47090">
    <property type="entry name" value="PGBD-like"/>
    <property type="match status" value="1"/>
</dbReference>
<gene>
    <name evidence="11" type="ORF">CLV80_12016</name>
</gene>
<dbReference type="InterPro" id="IPR038063">
    <property type="entry name" value="Transpep_catalytic_dom"/>
</dbReference>
<comment type="caution">
    <text evidence="11">The sequence shown here is derived from an EMBL/GenBank/DDBJ whole genome shotgun (WGS) entry which is preliminary data.</text>
</comment>
<dbReference type="SUPFAM" id="SSF141523">
    <property type="entry name" value="L,D-transpeptidase catalytic domain-like"/>
    <property type="match status" value="1"/>
</dbReference>
<feature type="chain" id="PRO_5015617103" evidence="7">
    <location>
        <begin position="35"/>
        <end position="537"/>
    </location>
</feature>
<keyword evidence="7" id="KW-0732">Signal</keyword>
<dbReference type="InterPro" id="IPR036365">
    <property type="entry name" value="PGBD-like_sf"/>
</dbReference>
<comment type="similarity">
    <text evidence="2">Belongs to the YkuD family.</text>
</comment>
<evidence type="ECO:0000256" key="7">
    <source>
        <dbReference type="SAM" id="SignalP"/>
    </source>
</evidence>
<evidence type="ECO:0000313" key="12">
    <source>
        <dbReference type="Proteomes" id="UP000238007"/>
    </source>
</evidence>
<dbReference type="GO" id="GO:0071555">
    <property type="term" value="P:cell wall organization"/>
    <property type="evidence" value="ECO:0007669"/>
    <property type="project" value="UniProtKB-KW"/>
</dbReference>
<evidence type="ECO:0000259" key="10">
    <source>
        <dbReference type="Pfam" id="PF20142"/>
    </source>
</evidence>
<dbReference type="InterPro" id="IPR002477">
    <property type="entry name" value="Peptidoglycan-bd-like"/>
</dbReference>
<keyword evidence="5" id="KW-0573">Peptidoglycan synthesis</keyword>
<evidence type="ECO:0000256" key="4">
    <source>
        <dbReference type="ARBA" id="ARBA00022960"/>
    </source>
</evidence>
<dbReference type="AlphaFoldDB" id="A0A2T0VTG3"/>
<keyword evidence="12" id="KW-1185">Reference proteome</keyword>
<reference evidence="11 12" key="1">
    <citation type="submission" date="2018-03" db="EMBL/GenBank/DDBJ databases">
        <title>Genomic Encyclopedia of Archaeal and Bacterial Type Strains, Phase II (KMG-II): from individual species to whole genera.</title>
        <authorList>
            <person name="Goeker M."/>
        </authorList>
    </citation>
    <scope>NUCLEOTIDE SEQUENCE [LARGE SCALE GENOMIC DNA]</scope>
    <source>
        <strain evidence="11 12">DSM 101533</strain>
    </source>
</reference>
<evidence type="ECO:0000259" key="9">
    <source>
        <dbReference type="Pfam" id="PF03734"/>
    </source>
</evidence>
<name>A0A2T0VTG3_9RHOB</name>
<dbReference type="EMBL" id="PVTP01000020">
    <property type="protein sequence ID" value="PRY74239.1"/>
    <property type="molecule type" value="Genomic_DNA"/>
</dbReference>
<evidence type="ECO:0000256" key="5">
    <source>
        <dbReference type="ARBA" id="ARBA00022984"/>
    </source>
</evidence>
<dbReference type="Pfam" id="PF01471">
    <property type="entry name" value="PG_binding_1"/>
    <property type="match status" value="1"/>
</dbReference>
<dbReference type="Pfam" id="PF20142">
    <property type="entry name" value="Scaffold"/>
    <property type="match status" value="1"/>
</dbReference>
<feature type="signal peptide" evidence="7">
    <location>
        <begin position="1"/>
        <end position="34"/>
    </location>
</feature>
<dbReference type="GO" id="GO:0016740">
    <property type="term" value="F:transferase activity"/>
    <property type="evidence" value="ECO:0007669"/>
    <property type="project" value="UniProtKB-KW"/>
</dbReference>
<dbReference type="UniPathway" id="UPA00219"/>
<dbReference type="GO" id="GO:0008360">
    <property type="term" value="P:regulation of cell shape"/>
    <property type="evidence" value="ECO:0007669"/>
    <property type="project" value="UniProtKB-KW"/>
</dbReference>
<feature type="domain" description="Peptidoglycan binding-like" evidence="8">
    <location>
        <begin position="213"/>
        <end position="267"/>
    </location>
</feature>
<evidence type="ECO:0000313" key="11">
    <source>
        <dbReference type="EMBL" id="PRY74239.1"/>
    </source>
</evidence>
<dbReference type="Gene3D" id="2.40.440.10">
    <property type="entry name" value="L,D-transpeptidase catalytic domain-like"/>
    <property type="match status" value="1"/>
</dbReference>